<accession>A0A7T8HMG0</accession>
<dbReference type="Proteomes" id="UP000595437">
    <property type="component" value="Chromosome 3"/>
</dbReference>
<evidence type="ECO:0000256" key="1">
    <source>
        <dbReference type="ARBA" id="ARBA00022630"/>
    </source>
</evidence>
<proteinExistence type="predicted"/>
<dbReference type="InterPro" id="IPR017938">
    <property type="entry name" value="Riboflavin_synthase-like_b-brl"/>
</dbReference>
<dbReference type="InterPro" id="IPR023173">
    <property type="entry name" value="NADPH_Cyt_P450_Rdtase_alpha"/>
</dbReference>
<evidence type="ECO:0000313" key="2">
    <source>
        <dbReference type="EMBL" id="QQP52772.1"/>
    </source>
</evidence>
<dbReference type="GO" id="GO:0005829">
    <property type="term" value="C:cytosol"/>
    <property type="evidence" value="ECO:0007669"/>
    <property type="project" value="TreeGrafter"/>
</dbReference>
<dbReference type="PANTHER" id="PTHR19384:SF84">
    <property type="entry name" value="METHIONINE SYNTHASE REDUCTASE"/>
    <property type="match status" value="1"/>
</dbReference>
<dbReference type="GO" id="GO:0050667">
    <property type="term" value="P:homocysteine metabolic process"/>
    <property type="evidence" value="ECO:0007669"/>
    <property type="project" value="TreeGrafter"/>
</dbReference>
<dbReference type="GO" id="GO:0050660">
    <property type="term" value="F:flavin adenine dinucleotide binding"/>
    <property type="evidence" value="ECO:0007669"/>
    <property type="project" value="TreeGrafter"/>
</dbReference>
<dbReference type="PANTHER" id="PTHR19384">
    <property type="entry name" value="NITRIC OXIDE SYNTHASE-RELATED"/>
    <property type="match status" value="1"/>
</dbReference>
<keyword evidence="3" id="KW-1185">Reference proteome</keyword>
<dbReference type="Gene3D" id="1.20.990.10">
    <property type="entry name" value="NADPH-cytochrome p450 Reductase, Chain A, domain 3"/>
    <property type="match status" value="1"/>
</dbReference>
<dbReference type="GO" id="GO:0030586">
    <property type="term" value="F:[methionine synthase] reductase (NADPH) activity"/>
    <property type="evidence" value="ECO:0007669"/>
    <property type="project" value="TreeGrafter"/>
</dbReference>
<dbReference type="AlphaFoldDB" id="A0A7T8HMG0"/>
<dbReference type="GO" id="GO:0009086">
    <property type="term" value="P:methionine biosynthetic process"/>
    <property type="evidence" value="ECO:0007669"/>
    <property type="project" value="TreeGrafter"/>
</dbReference>
<protein>
    <submittedName>
        <fullName evidence="2">Uncharacterized protein</fullName>
    </submittedName>
</protein>
<dbReference type="EMBL" id="CP045892">
    <property type="protein sequence ID" value="QQP52772.1"/>
    <property type="molecule type" value="Genomic_DNA"/>
</dbReference>
<evidence type="ECO:0000313" key="3">
    <source>
        <dbReference type="Proteomes" id="UP000595437"/>
    </source>
</evidence>
<name>A0A7T8HMG0_CALRO</name>
<keyword evidence="1" id="KW-0285">Flavoprotein</keyword>
<reference evidence="3" key="1">
    <citation type="submission" date="2021-01" db="EMBL/GenBank/DDBJ databases">
        <title>Caligus Genome Assembly.</title>
        <authorList>
            <person name="Gallardo-Escarate C."/>
        </authorList>
    </citation>
    <scope>NUCLEOTIDE SEQUENCE [LARGE SCALE GENOMIC DNA]</scope>
</reference>
<dbReference type="OrthoDB" id="1856718at2759"/>
<sequence>MPSHSFIFQSLSITMDDILLKGFQDLKLESPLKKSGPLASAELSVPAKPKSLLSIELVPMKCEDKSSPSSLTLDSTLHRTWEVTLGVPGPDFRPGDAISIFCPNYEAEVDLFLGRLKVDGSKEVLTASVTSSSKKVPEHLPSGVSLKDLFLNNLDIRSPPKKKIFKAICNMLYLRSYNVV</sequence>
<gene>
    <name evidence="2" type="ORF">FKW44_005019</name>
</gene>
<dbReference type="SUPFAM" id="SSF63380">
    <property type="entry name" value="Riboflavin synthase domain-like"/>
    <property type="match status" value="1"/>
</dbReference>
<dbReference type="GO" id="GO:0010181">
    <property type="term" value="F:FMN binding"/>
    <property type="evidence" value="ECO:0007669"/>
    <property type="project" value="TreeGrafter"/>
</dbReference>
<organism evidence="2 3">
    <name type="scientific">Caligus rogercresseyi</name>
    <name type="common">Sea louse</name>
    <dbReference type="NCBI Taxonomy" id="217165"/>
    <lineage>
        <taxon>Eukaryota</taxon>
        <taxon>Metazoa</taxon>
        <taxon>Ecdysozoa</taxon>
        <taxon>Arthropoda</taxon>
        <taxon>Crustacea</taxon>
        <taxon>Multicrustacea</taxon>
        <taxon>Hexanauplia</taxon>
        <taxon>Copepoda</taxon>
        <taxon>Siphonostomatoida</taxon>
        <taxon>Caligidae</taxon>
        <taxon>Caligus</taxon>
    </lineage>
</organism>